<dbReference type="InterPro" id="IPR032567">
    <property type="entry name" value="RTL1-rel"/>
</dbReference>
<dbReference type="GO" id="GO:0006508">
    <property type="term" value="P:proteolysis"/>
    <property type="evidence" value="ECO:0007669"/>
    <property type="project" value="InterPro"/>
</dbReference>
<sequence>MSVNKTPSGTPDHHRHATPKPTVAERPHGHKEATPQVIPMTNVMPGDRPCVKWDQFQSAVSVIRTVIEGTVESGATTPILPEDGSTMQAFLLRIERRYTQMGLEPREWGNALIDHLVGPALTYWMYLWRTIDLSDWATVQRRLLKRFDKTMSQIQLLTELAKVRWNGNTKEYTDRFEAVAERGLGLAPDELADYYSTGLPTDLHLLITNNGQVKYQSWEQAATASSRLYEPKQSVLELRERTSRAIRAAESGSPSILSEETPDATTDSSRKSAEATEDGYRSDATEIVPHWWRETCTKESYDQGGALCCAGETAVLRVELAGSPYKALLDTGASRSFISPKIVERLQLQMRRLPKEHRFTIATGAQVRIDRVVTGLTLWCGHTRFSGDFLVGPVPYDLVLGLDWLTEHKVAWYFQSDKLRTYVNGQWCELPVVRTGEATLQRDRPTVVHPRTPAEQAYEILAKKVAGMSAEEAAIFLRPPPRRYKSHAKTKAKARITSLVHQPAADTNDLRTPLHGLHLILALPKAGSVVPLRLSDEWQGALCCALIGNQPTSSGWRSPLASTASVVAESD</sequence>
<evidence type="ECO:0008006" key="4">
    <source>
        <dbReference type="Google" id="ProtNLM"/>
    </source>
</evidence>
<keyword evidence="3" id="KW-1185">Reference proteome</keyword>
<feature type="compositionally biased region" description="Basic and acidic residues" evidence="1">
    <location>
        <begin position="23"/>
        <end position="33"/>
    </location>
</feature>
<dbReference type="PANTHER" id="PTHR15503:SF22">
    <property type="entry name" value="TRANSPOSON TY3-I GAG POLYPROTEIN"/>
    <property type="match status" value="1"/>
</dbReference>
<dbReference type="PANTHER" id="PTHR15503">
    <property type="entry name" value="LDOC1 RELATED"/>
    <property type="match status" value="1"/>
</dbReference>
<evidence type="ECO:0000313" key="2">
    <source>
        <dbReference type="EMBL" id="CDJ62306.1"/>
    </source>
</evidence>
<dbReference type="EMBL" id="HG722429">
    <property type="protein sequence ID" value="CDJ62306.1"/>
    <property type="molecule type" value="Genomic_DNA"/>
</dbReference>
<proteinExistence type="predicted"/>
<dbReference type="InterPro" id="IPR001969">
    <property type="entry name" value="Aspartic_peptidase_AS"/>
</dbReference>
<protein>
    <recommendedName>
        <fullName evidence="4">Retrotransposon gag domain-containing protein</fullName>
    </recommendedName>
</protein>
<feature type="compositionally biased region" description="Basic and acidic residues" evidence="1">
    <location>
        <begin position="268"/>
        <end position="281"/>
    </location>
</feature>
<accession>U6ME61</accession>
<reference evidence="2" key="2">
    <citation type="submission" date="2013-10" db="EMBL/GenBank/DDBJ databases">
        <authorList>
            <person name="Aslett M."/>
        </authorList>
    </citation>
    <scope>NUCLEOTIDE SEQUENCE [LARGE SCALE GENOMIC DNA]</scope>
    <source>
        <strain evidence="2">Houghton</strain>
    </source>
</reference>
<gene>
    <name evidence="2" type="ORF">ENH_00012560</name>
</gene>
<evidence type="ECO:0000256" key="1">
    <source>
        <dbReference type="SAM" id="MobiDB-lite"/>
    </source>
</evidence>
<dbReference type="GO" id="GO:0004190">
    <property type="term" value="F:aspartic-type endopeptidase activity"/>
    <property type="evidence" value="ECO:0007669"/>
    <property type="project" value="InterPro"/>
</dbReference>
<dbReference type="GeneID" id="25471441"/>
<reference evidence="2" key="1">
    <citation type="submission" date="2013-10" db="EMBL/GenBank/DDBJ databases">
        <title>Genomic analysis of the causative agents of coccidiosis in chickens.</title>
        <authorList>
            <person name="Reid A.J."/>
            <person name="Blake D."/>
            <person name="Billington K."/>
            <person name="Browne H."/>
            <person name="Dunn M."/>
            <person name="Hung S."/>
            <person name="Kawahara F."/>
            <person name="Miranda-Saavedra D."/>
            <person name="Mourier T."/>
            <person name="Nagra H."/>
            <person name="Otto T.D."/>
            <person name="Rawlings N."/>
            <person name="Sanchez A."/>
            <person name="Sanders M."/>
            <person name="Subramaniam C."/>
            <person name="Tay Y."/>
            <person name="Dear P."/>
            <person name="Doerig C."/>
            <person name="Gruber A."/>
            <person name="Parkinson J."/>
            <person name="Shirley M."/>
            <person name="Wan K.L."/>
            <person name="Berriman M."/>
            <person name="Tomley F."/>
            <person name="Pain A."/>
        </authorList>
    </citation>
    <scope>NUCLEOTIDE SEQUENCE [LARGE SCALE GENOMIC DNA]</scope>
    <source>
        <strain evidence="2">Houghton</strain>
    </source>
</reference>
<dbReference type="InterPro" id="IPR021109">
    <property type="entry name" value="Peptidase_aspartic_dom_sf"/>
</dbReference>
<name>U6ME61_9EIME</name>
<dbReference type="PROSITE" id="PS00141">
    <property type="entry name" value="ASP_PROTEASE"/>
    <property type="match status" value="1"/>
</dbReference>
<dbReference type="Pfam" id="PF13650">
    <property type="entry name" value="Asp_protease_2"/>
    <property type="match status" value="1"/>
</dbReference>
<feature type="compositionally biased region" description="Polar residues" evidence="1">
    <location>
        <begin position="252"/>
        <end position="267"/>
    </location>
</feature>
<dbReference type="AlphaFoldDB" id="U6ME61"/>
<dbReference type="OrthoDB" id="2290219at2759"/>
<dbReference type="SUPFAM" id="SSF50630">
    <property type="entry name" value="Acid proteases"/>
    <property type="match status" value="1"/>
</dbReference>
<dbReference type="RefSeq" id="XP_013439668.1">
    <property type="nucleotide sequence ID" value="XM_013584214.1"/>
</dbReference>
<dbReference type="CDD" id="cd00303">
    <property type="entry name" value="retropepsin_like"/>
    <property type="match status" value="1"/>
</dbReference>
<feature type="region of interest" description="Disordered" evidence="1">
    <location>
        <begin position="246"/>
        <end position="281"/>
    </location>
</feature>
<organism evidence="2 3">
    <name type="scientific">Eimeria necatrix</name>
    <dbReference type="NCBI Taxonomy" id="51315"/>
    <lineage>
        <taxon>Eukaryota</taxon>
        <taxon>Sar</taxon>
        <taxon>Alveolata</taxon>
        <taxon>Apicomplexa</taxon>
        <taxon>Conoidasida</taxon>
        <taxon>Coccidia</taxon>
        <taxon>Eucoccidiorida</taxon>
        <taxon>Eimeriorina</taxon>
        <taxon>Eimeriidae</taxon>
        <taxon>Eimeria</taxon>
    </lineage>
</organism>
<dbReference type="Proteomes" id="UP000030754">
    <property type="component" value="Unassembled WGS sequence"/>
</dbReference>
<evidence type="ECO:0000313" key="3">
    <source>
        <dbReference type="Proteomes" id="UP000030754"/>
    </source>
</evidence>
<dbReference type="VEuPathDB" id="ToxoDB:ENH_00012560"/>
<feature type="region of interest" description="Disordered" evidence="1">
    <location>
        <begin position="1"/>
        <end position="41"/>
    </location>
</feature>
<dbReference type="Gene3D" id="2.40.70.10">
    <property type="entry name" value="Acid Proteases"/>
    <property type="match status" value="1"/>
</dbReference>